<evidence type="ECO:0000259" key="3">
    <source>
        <dbReference type="Pfam" id="PF08450"/>
    </source>
</evidence>
<protein>
    <submittedName>
        <fullName evidence="4">Stalk domain-containing protein</fullName>
    </submittedName>
</protein>
<dbReference type="InterPro" id="IPR012854">
    <property type="entry name" value="Cu_amine_oxidase-like_N"/>
</dbReference>
<dbReference type="InterPro" id="IPR051262">
    <property type="entry name" value="SMP-30/CGR1_Lactonase"/>
</dbReference>
<feature type="domain" description="SMP-30/Gluconolactonase/LRE-like region" evidence="3">
    <location>
        <begin position="272"/>
        <end position="494"/>
    </location>
</feature>
<comment type="caution">
    <text evidence="4">The sequence shown here is derived from an EMBL/GenBank/DDBJ whole genome shotgun (WGS) entry which is preliminary data.</text>
</comment>
<gene>
    <name evidence="4" type="ORF">NV381_32165</name>
</gene>
<dbReference type="PANTHER" id="PTHR47572">
    <property type="entry name" value="LIPOPROTEIN-RELATED"/>
    <property type="match status" value="1"/>
</dbReference>
<dbReference type="Gene3D" id="3.30.457.10">
    <property type="entry name" value="Copper amine oxidase-like, N-terminal domain"/>
    <property type="match status" value="1"/>
</dbReference>
<evidence type="ECO:0000256" key="1">
    <source>
        <dbReference type="SAM" id="SignalP"/>
    </source>
</evidence>
<evidence type="ECO:0000313" key="4">
    <source>
        <dbReference type="EMBL" id="MCR8635856.1"/>
    </source>
</evidence>
<dbReference type="RefSeq" id="WP_258217399.1">
    <property type="nucleotide sequence ID" value="NZ_JANQBD010000032.1"/>
</dbReference>
<dbReference type="Pfam" id="PF07833">
    <property type="entry name" value="Cu_amine_oxidN1"/>
    <property type="match status" value="1"/>
</dbReference>
<evidence type="ECO:0000259" key="2">
    <source>
        <dbReference type="Pfam" id="PF07833"/>
    </source>
</evidence>
<feature type="domain" description="Copper amine oxidase-like N-terminal" evidence="2">
    <location>
        <begin position="38"/>
        <end position="142"/>
    </location>
</feature>
<feature type="signal peptide" evidence="1">
    <location>
        <begin position="1"/>
        <end position="25"/>
    </location>
</feature>
<sequence>MRKKVVVSLAVALAYMGSLTSSAMAADAVKSDLKVLLSGKAAEFSDRAYLVDNSLYAPYELIAKAVGAEAKWNAATKTLALSKDGNTVQLTADAAAQKVNGLTVATGTPLQLINGSAYVPVRLVYETFGNQISYDSQIRTVSLATYTQPGFKVFGVGEQQHVTGSELRASIVTLNHNLKDYTQNKESKKGEGHLLAALDADPLAESALKITKGEPIVFKNLKPGEHTLNVQLVGNDQKPIQPEVKQAIKFRSIGTSILTDLDPEQATGMRIEGVTGDKQGRLYTIDMDSKQLFRIAPETGKAEVLTVLPRSATGMVFDSKGNLYMASGGGQGVEGVVLRVPAKALEGGAFDSSLVETFVSGTNGANGLVFDASGNLYVSGGATGNVYVVKPNGESKVWASGIAAERKEQLITVNGLDFGKDGLLYIANTSSGEIHRVKVNADGSFGKVESVAKDPLLYGADGIMFGPDGDLYVCANERNAIVKVTVNGKVTEVTANDNKGILEFPASLHFVGTTMYISNFDVQRGANNPNTPGIGASIVKLELGGK</sequence>
<evidence type="ECO:0000313" key="5">
    <source>
        <dbReference type="Proteomes" id="UP001300012"/>
    </source>
</evidence>
<reference evidence="4 5" key="1">
    <citation type="submission" date="2022-08" db="EMBL/GenBank/DDBJ databases">
        <title>Paenibacillus endoradicis sp. nov., Paenibacillus radicibacter sp. nov and Paenibacillus pararadicis sp. nov., three cold-adapted plant growth-promoting bacteria isolated from root of Larix gmelinii in Great Khingan.</title>
        <authorList>
            <person name="Xue H."/>
        </authorList>
    </citation>
    <scope>NUCLEOTIDE SEQUENCE [LARGE SCALE GENOMIC DNA]</scope>
    <source>
        <strain evidence="4 5">N5-1-1-5</strain>
    </source>
</reference>
<proteinExistence type="predicted"/>
<dbReference type="SUPFAM" id="SSF55383">
    <property type="entry name" value="Copper amine oxidase, domain N"/>
    <property type="match status" value="1"/>
</dbReference>
<name>A0ABT1YRR3_9BACL</name>
<dbReference type="PANTHER" id="PTHR47572:SF5">
    <property type="entry name" value="BLR2277 PROTEIN"/>
    <property type="match status" value="1"/>
</dbReference>
<dbReference type="Pfam" id="PF08450">
    <property type="entry name" value="SGL"/>
    <property type="match status" value="1"/>
</dbReference>
<organism evidence="4 5">
    <name type="scientific">Paenibacillus radicis</name>
    <name type="common">ex Xue et al. 2023</name>
    <dbReference type="NCBI Taxonomy" id="2972489"/>
    <lineage>
        <taxon>Bacteria</taxon>
        <taxon>Bacillati</taxon>
        <taxon>Bacillota</taxon>
        <taxon>Bacilli</taxon>
        <taxon>Bacillales</taxon>
        <taxon>Paenibacillaceae</taxon>
        <taxon>Paenibacillus</taxon>
    </lineage>
</organism>
<keyword evidence="5" id="KW-1185">Reference proteome</keyword>
<dbReference type="InterPro" id="IPR013658">
    <property type="entry name" value="SGL"/>
</dbReference>
<dbReference type="InterPro" id="IPR036582">
    <property type="entry name" value="Mao_N_sf"/>
</dbReference>
<accession>A0ABT1YRR3</accession>
<keyword evidence="1" id="KW-0732">Signal</keyword>
<dbReference type="SUPFAM" id="SSF63829">
    <property type="entry name" value="Calcium-dependent phosphotriesterase"/>
    <property type="match status" value="1"/>
</dbReference>
<dbReference type="Proteomes" id="UP001300012">
    <property type="component" value="Unassembled WGS sequence"/>
</dbReference>
<dbReference type="EMBL" id="JANQBD010000032">
    <property type="protein sequence ID" value="MCR8635856.1"/>
    <property type="molecule type" value="Genomic_DNA"/>
</dbReference>
<dbReference type="InterPro" id="IPR011042">
    <property type="entry name" value="6-blade_b-propeller_TolB-like"/>
</dbReference>
<feature type="chain" id="PRO_5045681172" evidence="1">
    <location>
        <begin position="26"/>
        <end position="546"/>
    </location>
</feature>
<dbReference type="Gene3D" id="2.120.10.30">
    <property type="entry name" value="TolB, C-terminal domain"/>
    <property type="match status" value="1"/>
</dbReference>